<protein>
    <submittedName>
        <fullName evidence="1">75_t:CDS:1</fullName>
    </submittedName>
</protein>
<evidence type="ECO:0000313" key="1">
    <source>
        <dbReference type="EMBL" id="CAG8573684.1"/>
    </source>
</evidence>
<gene>
    <name evidence="1" type="ORF">DEBURN_LOCUS8214</name>
</gene>
<keyword evidence="2" id="KW-1185">Reference proteome</keyword>
<dbReference type="EMBL" id="CAJVPK010001148">
    <property type="protein sequence ID" value="CAG8573684.1"/>
    <property type="molecule type" value="Genomic_DNA"/>
</dbReference>
<accession>A0A9N9BRN1</accession>
<evidence type="ECO:0000313" key="2">
    <source>
        <dbReference type="Proteomes" id="UP000789706"/>
    </source>
</evidence>
<dbReference type="Proteomes" id="UP000789706">
    <property type="component" value="Unassembled WGS sequence"/>
</dbReference>
<name>A0A9N9BRN1_9GLOM</name>
<comment type="caution">
    <text evidence="1">The sequence shown here is derived from an EMBL/GenBank/DDBJ whole genome shotgun (WGS) entry which is preliminary data.</text>
</comment>
<dbReference type="AlphaFoldDB" id="A0A9N9BRN1"/>
<proteinExistence type="predicted"/>
<reference evidence="1" key="1">
    <citation type="submission" date="2021-06" db="EMBL/GenBank/DDBJ databases">
        <authorList>
            <person name="Kallberg Y."/>
            <person name="Tangrot J."/>
            <person name="Rosling A."/>
        </authorList>
    </citation>
    <scope>NUCLEOTIDE SEQUENCE</scope>
    <source>
        <strain evidence="1">AZ414A</strain>
    </source>
</reference>
<dbReference type="OrthoDB" id="2441335at2759"/>
<organism evidence="1 2">
    <name type="scientific">Diversispora eburnea</name>
    <dbReference type="NCBI Taxonomy" id="1213867"/>
    <lineage>
        <taxon>Eukaryota</taxon>
        <taxon>Fungi</taxon>
        <taxon>Fungi incertae sedis</taxon>
        <taxon>Mucoromycota</taxon>
        <taxon>Glomeromycotina</taxon>
        <taxon>Glomeromycetes</taxon>
        <taxon>Diversisporales</taxon>
        <taxon>Diversisporaceae</taxon>
        <taxon>Diversispora</taxon>
    </lineage>
</organism>
<sequence>MAPDMEVIGAKRAITDLSSGIRLGEKTCGIFMKTICVTVEIELGDRDIVNYSVCSTPITDFFTTLPITDIKSLSKSTSQSSKKIPSVTKPFRQPLIDSTRNLPLHSNVYAYKPETQIQQYKSTTTIKNYYINAEKVIIN</sequence>